<dbReference type="PROSITE" id="PS50172">
    <property type="entry name" value="BRCT"/>
    <property type="match status" value="1"/>
</dbReference>
<dbReference type="InterPro" id="IPR042479">
    <property type="entry name" value="Slf1"/>
</dbReference>
<dbReference type="CDD" id="cd17728">
    <property type="entry name" value="BRCT_TopBP1_rpt8"/>
    <property type="match status" value="1"/>
</dbReference>
<evidence type="ECO:0000256" key="1">
    <source>
        <dbReference type="PROSITE-ProRule" id="PRU00023"/>
    </source>
</evidence>
<dbReference type="InterPro" id="IPR002110">
    <property type="entry name" value="Ankyrin_rpt"/>
</dbReference>
<organism evidence="4 5">
    <name type="scientific">Pocillopora damicornis</name>
    <name type="common">Cauliflower coral</name>
    <name type="synonym">Millepora damicornis</name>
    <dbReference type="NCBI Taxonomy" id="46731"/>
    <lineage>
        <taxon>Eukaryota</taxon>
        <taxon>Metazoa</taxon>
        <taxon>Cnidaria</taxon>
        <taxon>Anthozoa</taxon>
        <taxon>Hexacorallia</taxon>
        <taxon>Scleractinia</taxon>
        <taxon>Astrocoeniina</taxon>
        <taxon>Pocilloporidae</taxon>
        <taxon>Pocillopora</taxon>
    </lineage>
</organism>
<feature type="domain" description="BRCT" evidence="3">
    <location>
        <begin position="5"/>
        <end position="97"/>
    </location>
</feature>
<feature type="region of interest" description="Disordered" evidence="2">
    <location>
        <begin position="703"/>
        <end position="731"/>
    </location>
</feature>
<dbReference type="GO" id="GO:0006974">
    <property type="term" value="P:DNA damage response"/>
    <property type="evidence" value="ECO:0007669"/>
    <property type="project" value="TreeGrafter"/>
</dbReference>
<evidence type="ECO:0000313" key="4">
    <source>
        <dbReference type="EMBL" id="RMX43086.1"/>
    </source>
</evidence>
<dbReference type="PANTHER" id="PTHR46677:SF1">
    <property type="entry name" value="SMC5-SMC6 COMPLEX LOCALIZATION FACTOR PROTEIN 1"/>
    <property type="match status" value="1"/>
</dbReference>
<dbReference type="Gene3D" id="1.25.40.20">
    <property type="entry name" value="Ankyrin repeat-containing domain"/>
    <property type="match status" value="1"/>
</dbReference>
<dbReference type="STRING" id="46731.A0A3M6TP11"/>
<keyword evidence="1" id="KW-0040">ANK repeat</keyword>
<evidence type="ECO:0000313" key="5">
    <source>
        <dbReference type="Proteomes" id="UP000275408"/>
    </source>
</evidence>
<dbReference type="OrthoDB" id="273147at2759"/>
<dbReference type="GO" id="GO:0035861">
    <property type="term" value="C:site of double-strand break"/>
    <property type="evidence" value="ECO:0007669"/>
    <property type="project" value="TreeGrafter"/>
</dbReference>
<dbReference type="Proteomes" id="UP000275408">
    <property type="component" value="Unassembled WGS sequence"/>
</dbReference>
<dbReference type="GO" id="GO:1990166">
    <property type="term" value="P:protein localization to site of double-strand break"/>
    <property type="evidence" value="ECO:0007669"/>
    <property type="project" value="TreeGrafter"/>
</dbReference>
<dbReference type="InterPro" id="IPR001357">
    <property type="entry name" value="BRCT_dom"/>
</dbReference>
<proteinExistence type="predicted"/>
<dbReference type="InterPro" id="IPR036420">
    <property type="entry name" value="BRCT_dom_sf"/>
</dbReference>
<name>A0A3M6TP11_POCDA</name>
<dbReference type="PANTHER" id="PTHR46677">
    <property type="entry name" value="SMC5-SMC6 COMPLEX LOCALIZATION FACTOR PROTEIN 1"/>
    <property type="match status" value="1"/>
</dbReference>
<dbReference type="SMART" id="SM00248">
    <property type="entry name" value="ANK"/>
    <property type="match status" value="3"/>
</dbReference>
<gene>
    <name evidence="4" type="ORF">pdam_00006892</name>
</gene>
<dbReference type="AlphaFoldDB" id="A0A3M6TP11"/>
<keyword evidence="5" id="KW-1185">Reference proteome</keyword>
<dbReference type="Pfam" id="PF12796">
    <property type="entry name" value="Ank_2"/>
    <property type="match status" value="1"/>
</dbReference>
<reference evidence="4 5" key="1">
    <citation type="journal article" date="2018" name="Sci. Rep.">
        <title>Comparative analysis of the Pocillopora damicornis genome highlights role of immune system in coral evolution.</title>
        <authorList>
            <person name="Cunning R."/>
            <person name="Bay R.A."/>
            <person name="Gillette P."/>
            <person name="Baker A.C."/>
            <person name="Traylor-Knowles N."/>
        </authorList>
    </citation>
    <scope>NUCLEOTIDE SEQUENCE [LARGE SCALE GENOMIC DNA]</scope>
    <source>
        <strain evidence="4">RSMAS</strain>
        <tissue evidence="4">Whole animal</tissue>
    </source>
</reference>
<dbReference type="Pfam" id="PF00533">
    <property type="entry name" value="BRCT"/>
    <property type="match status" value="1"/>
</dbReference>
<accession>A0A3M6TP11</accession>
<feature type="repeat" description="ANK" evidence="1">
    <location>
        <begin position="822"/>
        <end position="846"/>
    </location>
</feature>
<dbReference type="CDD" id="cd17738">
    <property type="entry name" value="BRCT_TopBP1_rpt7"/>
    <property type="match status" value="1"/>
</dbReference>
<feature type="compositionally biased region" description="Polar residues" evidence="2">
    <location>
        <begin position="703"/>
        <end position="717"/>
    </location>
</feature>
<feature type="repeat" description="ANK" evidence="1">
    <location>
        <begin position="741"/>
        <end position="773"/>
    </location>
</feature>
<dbReference type="PROSITE" id="PS50088">
    <property type="entry name" value="ANK_REPEAT"/>
    <property type="match status" value="2"/>
</dbReference>
<dbReference type="Gene3D" id="3.40.50.10190">
    <property type="entry name" value="BRCT domain"/>
    <property type="match status" value="2"/>
</dbReference>
<feature type="region of interest" description="Disordered" evidence="2">
    <location>
        <begin position="322"/>
        <end position="357"/>
    </location>
</feature>
<evidence type="ECO:0000256" key="2">
    <source>
        <dbReference type="SAM" id="MobiDB-lite"/>
    </source>
</evidence>
<dbReference type="EMBL" id="RCHS01003243">
    <property type="protein sequence ID" value="RMX43086.1"/>
    <property type="molecule type" value="Genomic_DNA"/>
</dbReference>
<dbReference type="SUPFAM" id="SSF52113">
    <property type="entry name" value="BRCT domain"/>
    <property type="match status" value="1"/>
</dbReference>
<evidence type="ECO:0000259" key="3">
    <source>
        <dbReference type="PROSITE" id="PS50172"/>
    </source>
</evidence>
<dbReference type="GO" id="GO:0005634">
    <property type="term" value="C:nucleus"/>
    <property type="evidence" value="ECO:0007669"/>
    <property type="project" value="TreeGrafter"/>
</dbReference>
<dbReference type="FunFam" id="3.40.50.10190:FF:000018">
    <property type="entry name" value="DNA topoisomerase 2-binding protein 1"/>
    <property type="match status" value="1"/>
</dbReference>
<dbReference type="InterPro" id="IPR036770">
    <property type="entry name" value="Ankyrin_rpt-contain_sf"/>
</dbReference>
<dbReference type="SMART" id="SM00292">
    <property type="entry name" value="BRCT"/>
    <property type="match status" value="2"/>
</dbReference>
<dbReference type="GO" id="GO:2000781">
    <property type="term" value="P:positive regulation of double-strand break repair"/>
    <property type="evidence" value="ECO:0007669"/>
    <property type="project" value="InterPro"/>
</dbReference>
<dbReference type="SUPFAM" id="SSF48403">
    <property type="entry name" value="Ankyrin repeat"/>
    <property type="match status" value="1"/>
</dbReference>
<comment type="caution">
    <text evidence="4">The sequence shown here is derived from an EMBL/GenBank/DDBJ whole genome shotgun (WGS) entry which is preliminary data.</text>
</comment>
<dbReference type="InterPro" id="IPR049936">
    <property type="entry name" value="TopBP1_BRCT_8"/>
</dbReference>
<dbReference type="PROSITE" id="PS50297">
    <property type="entry name" value="ANK_REP_REGION"/>
    <property type="match status" value="1"/>
</dbReference>
<sequence length="989" mass="110881">MAGLSNKRTIKKRFNFMLSSFDAEEKEKLSQWIRELGGTYHDSPNFVRSCTHIVCGKPNRGEKFLCGCVSGKWILRRQYIEDSMKAGKWLDEHLYEWNEQCAVEGISASHISSPSRWRKLLQQNIPSPFEGWKALVVVAVAKKRAAYKRLLEVGGATTVGGKPPYSASLASKITHIFVEKALEQDVQALQSVGVQCLSPDYIPELILQDPPPSTAEYLISAYNSPLSQPVIKLQRVPSRSKKTPVLSSLDSAVNGHVHVQSRIRKESNTSMPPLKISKATFGVGKENEPVLSSKKSKVSSCFEEENKVKKTSKVTQALHPCVQKENDQAQLPTRKRSKPSAEVSCSSESPNKKQKQQENWAGLINCVERWRAVSSLMVNSKTHKGSARSEFPAYIRDSIDGYLEESHKSTVLDVIGSFVNSKRYPPLQILHTIIQSLLVKSPSNALAIKAHHLLQRILTVHTPSQTSSLYHSVLGFYADGDGMSDERGDSWEFMKTVYSDNDDNSRLLRRFATTLLEKDFNERINGTLVTPRDKLDRLKQSLLWKVFWPGSSSVSFNIRLRELFRVTWTAACSSRDKPFQIATLLSLQSLVAMAARCFIFSDVVSMKCNEDELGTRLSERSRTFVTELFLVFENGNEAALRRVLETCSPTWIRMQVTDMLLVNYNDHLVPLERRHLNTKGLSLEKIVSNYFFLLPEATSASTDSIPGSTPVNGTSCKRTPPQAIGSASNRKVRDINRRNPKGESDLQSSCIRNDVVKVKQLLAQGADANLQDYAGWTALHEACNHGFADCVQELLKARQLVYEMKPGHDPSKVLNLLLAPPCGTTPLHDAVGNGHQQVVELLVRAGGLPLLQAENAQDEKPVDLAAKDEIKEFLQTMELDFRRRESSCVTAIRPYEECYRAVLGKGRHSSRRVSTAEYEQYLLILSHLVQSYFRATRARTAFACDEQLWLNFGEHCDNLEAHVTRIAADRRLSSLASVRIQAMRMLGGS</sequence>
<protein>
    <recommendedName>
        <fullName evidence="3">BRCT domain-containing protein</fullName>
    </recommendedName>
</protein>